<evidence type="ECO:0000313" key="1">
    <source>
        <dbReference type="EMBL" id="JAW14600.1"/>
    </source>
</evidence>
<accession>A0A224Y0S9</accession>
<organism evidence="1">
    <name type="scientific">Panstrongylus lignarius</name>
    <dbReference type="NCBI Taxonomy" id="156445"/>
    <lineage>
        <taxon>Eukaryota</taxon>
        <taxon>Metazoa</taxon>
        <taxon>Ecdysozoa</taxon>
        <taxon>Arthropoda</taxon>
        <taxon>Hexapoda</taxon>
        <taxon>Insecta</taxon>
        <taxon>Pterygota</taxon>
        <taxon>Neoptera</taxon>
        <taxon>Paraneoptera</taxon>
        <taxon>Hemiptera</taxon>
        <taxon>Heteroptera</taxon>
        <taxon>Panheteroptera</taxon>
        <taxon>Cimicomorpha</taxon>
        <taxon>Reduviidae</taxon>
        <taxon>Triatominae</taxon>
        <taxon>Panstrongylus</taxon>
    </lineage>
</organism>
<proteinExistence type="predicted"/>
<name>A0A224Y0S9_9HEMI</name>
<sequence>MCCVFTVKTAASFVHQRFTSGLLIAFICCSAASVGHPRFISGLVPAFIYSSSFLLYPPTHPHTHTRNINSSYFSPCFIGTYKRINPHRIKGKLLLPLFVLFYYTNLHTTRS</sequence>
<dbReference type="AlphaFoldDB" id="A0A224Y0S9"/>
<protein>
    <submittedName>
        <fullName evidence="1">Uncharacterized protein</fullName>
    </submittedName>
</protein>
<reference evidence="1" key="1">
    <citation type="journal article" date="2018" name="PLoS Negl. Trop. Dis.">
        <title>An insight into the salivary gland and fat body transcriptome of Panstrongylus lignarius (Hemiptera: Heteroptera), the main vector of Chagas disease in Peru.</title>
        <authorList>
            <person name="Nevoa J.C."/>
            <person name="Mendes M.T."/>
            <person name="da Silva M.V."/>
            <person name="Soares S.C."/>
            <person name="Oliveira C.J.F."/>
            <person name="Ribeiro J.M.C."/>
        </authorList>
    </citation>
    <scope>NUCLEOTIDE SEQUENCE</scope>
</reference>
<dbReference type="EMBL" id="GFTR01001826">
    <property type="protein sequence ID" value="JAW14600.1"/>
    <property type="molecule type" value="Transcribed_RNA"/>
</dbReference>